<comment type="caution">
    <text evidence="2">The sequence shown here is derived from an EMBL/GenBank/DDBJ whole genome shotgun (WGS) entry which is preliminary data.</text>
</comment>
<gene>
    <name evidence="2" type="ORF">KME60_16285</name>
</gene>
<dbReference type="PROSITE" id="PS51387">
    <property type="entry name" value="FAD_PCMH"/>
    <property type="match status" value="1"/>
</dbReference>
<organism evidence="2 3">
    <name type="scientific">Cyanomargarita calcarea GSE-NOS-MK-12-04C</name>
    <dbReference type="NCBI Taxonomy" id="2839659"/>
    <lineage>
        <taxon>Bacteria</taxon>
        <taxon>Bacillati</taxon>
        <taxon>Cyanobacteriota</taxon>
        <taxon>Cyanophyceae</taxon>
        <taxon>Nostocales</taxon>
        <taxon>Cyanomargaritaceae</taxon>
        <taxon>Cyanomargarita</taxon>
    </lineage>
</organism>
<dbReference type="InterPro" id="IPR036318">
    <property type="entry name" value="FAD-bd_PCMH-like_sf"/>
</dbReference>
<evidence type="ECO:0000313" key="2">
    <source>
        <dbReference type="EMBL" id="MBW4668931.1"/>
    </source>
</evidence>
<accession>A0A951QN61</accession>
<dbReference type="GO" id="GO:0016491">
    <property type="term" value="F:oxidoreductase activity"/>
    <property type="evidence" value="ECO:0007669"/>
    <property type="project" value="InterPro"/>
</dbReference>
<dbReference type="GO" id="GO:0071949">
    <property type="term" value="F:FAD binding"/>
    <property type="evidence" value="ECO:0007669"/>
    <property type="project" value="InterPro"/>
</dbReference>
<evidence type="ECO:0000259" key="1">
    <source>
        <dbReference type="PROSITE" id="PS51387"/>
    </source>
</evidence>
<evidence type="ECO:0000313" key="3">
    <source>
        <dbReference type="Proteomes" id="UP000729701"/>
    </source>
</evidence>
<dbReference type="Gene3D" id="3.30.465.10">
    <property type="match status" value="1"/>
</dbReference>
<reference evidence="2" key="2">
    <citation type="journal article" date="2022" name="Microbiol. Resour. Announc.">
        <title>Metagenome Sequencing to Explore Phylogenomics of Terrestrial Cyanobacteria.</title>
        <authorList>
            <person name="Ward R.D."/>
            <person name="Stajich J.E."/>
            <person name="Johansen J.R."/>
            <person name="Huntemann M."/>
            <person name="Clum A."/>
            <person name="Foster B."/>
            <person name="Foster B."/>
            <person name="Roux S."/>
            <person name="Palaniappan K."/>
            <person name="Varghese N."/>
            <person name="Mukherjee S."/>
            <person name="Reddy T.B.K."/>
            <person name="Daum C."/>
            <person name="Copeland A."/>
            <person name="Chen I.A."/>
            <person name="Ivanova N.N."/>
            <person name="Kyrpides N.C."/>
            <person name="Shapiro N."/>
            <person name="Eloe-Fadrosh E.A."/>
            <person name="Pietrasiak N."/>
        </authorList>
    </citation>
    <scope>NUCLEOTIDE SEQUENCE</scope>
    <source>
        <strain evidence="2">GSE-NOS-MK-12-04C</strain>
    </source>
</reference>
<protein>
    <submittedName>
        <fullName evidence="2">FAD binding domain-containing protein</fullName>
    </submittedName>
</protein>
<dbReference type="AlphaFoldDB" id="A0A951QN61"/>
<proteinExistence type="predicted"/>
<sequence>MDLPNIEAYLRPKDIENITEWSENWAWLAGGTWLFSEPQPHLVTLVDMQSLGWSKIEIEGDNLVIGATCPLIKLLEHSWLPEWTAIAGLKSAVSALAASLKVINMATVGGNICLALSVGTLAPVMVTLGANYEILNLKGELRQVGASSFQIGFKKTILQPGEVLRRVLIPLENLKWKVSYQRFSFGASDPAYSIVVSAYNPKKQKFRVAIGASVVAPILLEFDGDVNMQNINFIGDAASAAYRREITTVLIRRSLDIIEQ</sequence>
<dbReference type="InterPro" id="IPR051312">
    <property type="entry name" value="Diverse_Substr_Oxidored"/>
</dbReference>
<dbReference type="SUPFAM" id="SSF56176">
    <property type="entry name" value="FAD-binding/transporter-associated domain-like"/>
    <property type="match status" value="1"/>
</dbReference>
<name>A0A951QN61_9CYAN</name>
<dbReference type="Pfam" id="PF00941">
    <property type="entry name" value="FAD_binding_5"/>
    <property type="match status" value="1"/>
</dbReference>
<dbReference type="EMBL" id="JAHHGZ010000016">
    <property type="protein sequence ID" value="MBW4668931.1"/>
    <property type="molecule type" value="Genomic_DNA"/>
</dbReference>
<dbReference type="InterPro" id="IPR002346">
    <property type="entry name" value="Mopterin_DH_FAD-bd"/>
</dbReference>
<dbReference type="PANTHER" id="PTHR42659:SF9">
    <property type="entry name" value="XANTHINE DEHYDROGENASE FAD-BINDING SUBUNIT XDHB-RELATED"/>
    <property type="match status" value="1"/>
</dbReference>
<feature type="domain" description="FAD-binding PCMH-type" evidence="1">
    <location>
        <begin position="1"/>
        <end position="174"/>
    </location>
</feature>
<reference evidence="2" key="1">
    <citation type="submission" date="2021-05" db="EMBL/GenBank/DDBJ databases">
        <authorList>
            <person name="Pietrasiak N."/>
            <person name="Ward R."/>
            <person name="Stajich J.E."/>
            <person name="Kurbessoian T."/>
        </authorList>
    </citation>
    <scope>NUCLEOTIDE SEQUENCE</scope>
    <source>
        <strain evidence="2">GSE-NOS-MK-12-04C</strain>
    </source>
</reference>
<dbReference type="InterPro" id="IPR016169">
    <property type="entry name" value="FAD-bd_PCMH_sub2"/>
</dbReference>
<dbReference type="PANTHER" id="PTHR42659">
    <property type="entry name" value="XANTHINE DEHYDROGENASE SUBUNIT C-RELATED"/>
    <property type="match status" value="1"/>
</dbReference>
<dbReference type="InterPro" id="IPR016166">
    <property type="entry name" value="FAD-bd_PCMH"/>
</dbReference>
<dbReference type="Proteomes" id="UP000729701">
    <property type="component" value="Unassembled WGS sequence"/>
</dbReference>